<dbReference type="PANTHER" id="PTHR10666">
    <property type="entry name" value="UBIQUITIN"/>
    <property type="match status" value="1"/>
</dbReference>
<evidence type="ECO:0000313" key="2">
    <source>
        <dbReference type="EMBL" id="CAF4572065.1"/>
    </source>
</evidence>
<organism evidence="2 3">
    <name type="scientific">Rotaria magnacalcarata</name>
    <dbReference type="NCBI Taxonomy" id="392030"/>
    <lineage>
        <taxon>Eukaryota</taxon>
        <taxon>Metazoa</taxon>
        <taxon>Spiralia</taxon>
        <taxon>Gnathifera</taxon>
        <taxon>Rotifera</taxon>
        <taxon>Eurotatoria</taxon>
        <taxon>Bdelloidea</taxon>
        <taxon>Philodinida</taxon>
        <taxon>Philodinidae</taxon>
        <taxon>Rotaria</taxon>
    </lineage>
</organism>
<feature type="non-terminal residue" evidence="2">
    <location>
        <position position="46"/>
    </location>
</feature>
<evidence type="ECO:0000259" key="1">
    <source>
        <dbReference type="PROSITE" id="PS50053"/>
    </source>
</evidence>
<dbReference type="InterPro" id="IPR029071">
    <property type="entry name" value="Ubiquitin-like_domsf"/>
</dbReference>
<feature type="domain" description="Ubiquitin-like" evidence="1">
    <location>
        <begin position="1"/>
        <end position="46"/>
    </location>
</feature>
<evidence type="ECO:0000313" key="3">
    <source>
        <dbReference type="Proteomes" id="UP000663866"/>
    </source>
</evidence>
<dbReference type="Proteomes" id="UP000663866">
    <property type="component" value="Unassembled WGS sequence"/>
</dbReference>
<proteinExistence type="predicted"/>
<accession>A0A821A2X2</accession>
<dbReference type="InterPro" id="IPR019956">
    <property type="entry name" value="Ubiquitin_dom"/>
</dbReference>
<keyword evidence="3" id="KW-1185">Reference proteome</keyword>
<dbReference type="EMBL" id="CAJOBG010065602">
    <property type="protein sequence ID" value="CAF4572065.1"/>
    <property type="molecule type" value="Genomic_DNA"/>
</dbReference>
<dbReference type="AlphaFoldDB" id="A0A821A2X2"/>
<dbReference type="InterPro" id="IPR000626">
    <property type="entry name" value="Ubiquitin-like_dom"/>
</dbReference>
<dbReference type="PRINTS" id="PR00348">
    <property type="entry name" value="UBIQUITIN"/>
</dbReference>
<dbReference type="Pfam" id="PF00240">
    <property type="entry name" value="ubiquitin"/>
    <property type="match status" value="1"/>
</dbReference>
<reference evidence="2" key="1">
    <citation type="submission" date="2021-02" db="EMBL/GenBank/DDBJ databases">
        <authorList>
            <person name="Nowell W R."/>
        </authorList>
    </citation>
    <scope>NUCLEOTIDE SEQUENCE</scope>
</reference>
<dbReference type="InterPro" id="IPR050158">
    <property type="entry name" value="Ubiquitin_ubiquitin-like"/>
</dbReference>
<name>A0A821A2X2_9BILA</name>
<gene>
    <name evidence="2" type="ORF">OVN521_LOCUS44085</name>
</gene>
<dbReference type="PROSITE" id="PS50053">
    <property type="entry name" value="UBIQUITIN_2"/>
    <property type="match status" value="1"/>
</dbReference>
<comment type="caution">
    <text evidence="2">The sequence shown here is derived from an EMBL/GenBank/DDBJ whole genome shotgun (WGS) entry which is preliminary data.</text>
</comment>
<protein>
    <recommendedName>
        <fullName evidence="1">Ubiquitin-like domain-containing protein</fullName>
    </recommendedName>
</protein>
<dbReference type="Gene3D" id="3.10.20.90">
    <property type="entry name" value="Phosphatidylinositol 3-kinase Catalytic Subunit, Chain A, domain 1"/>
    <property type="match status" value="1"/>
</dbReference>
<sequence>MQIAVKTLNGTTFTPEMAGTDTIDKVKTKIQEMEHIPREQQHLMNS</sequence>
<dbReference type="SUPFAM" id="SSF54236">
    <property type="entry name" value="Ubiquitin-like"/>
    <property type="match status" value="1"/>
</dbReference>